<name>A0A841RDC4_9SPIO</name>
<sequence length="208" mass="23979">MKMNLQKLKEAEQQFLSRYPGGFGNPEMVVISRKHKPEKMKTLTEESFLPDFFEDPSLIVENMIKVVTRSSMVSVFEKPKFRDYARMISSDEKALLSRGLYERLYGDEAGGFEMMLEILKLGKLAKWTLMTVIPVYFSPHKEVFIKPTTAKNVIGFFEVEDLVYKPYPTWDFYRGFRDLIGEMKDQVSDSLSPTNAAFTGFLMMSSGL</sequence>
<evidence type="ECO:0000313" key="1">
    <source>
        <dbReference type="EMBL" id="MBB6480990.1"/>
    </source>
</evidence>
<reference evidence="1 2" key="1">
    <citation type="submission" date="2020-08" db="EMBL/GenBank/DDBJ databases">
        <title>Genomic Encyclopedia of Type Strains, Phase IV (KMG-IV): sequencing the most valuable type-strain genomes for metagenomic binning, comparative biology and taxonomic classification.</title>
        <authorList>
            <person name="Goeker M."/>
        </authorList>
    </citation>
    <scope>NUCLEOTIDE SEQUENCE [LARGE SCALE GENOMIC DNA]</scope>
    <source>
        <strain evidence="1 2">DSM 2461</strain>
    </source>
</reference>
<proteinExistence type="predicted"/>
<dbReference type="RefSeq" id="WP_221439879.1">
    <property type="nucleotide sequence ID" value="NZ_JACHGJ010000005.1"/>
</dbReference>
<keyword evidence="2" id="KW-1185">Reference proteome</keyword>
<dbReference type="EMBL" id="JACHGJ010000005">
    <property type="protein sequence ID" value="MBB6480990.1"/>
    <property type="molecule type" value="Genomic_DNA"/>
</dbReference>
<evidence type="ECO:0000313" key="2">
    <source>
        <dbReference type="Proteomes" id="UP000587760"/>
    </source>
</evidence>
<organism evidence="1 2">
    <name type="scientific">Spirochaeta isovalerica</name>
    <dbReference type="NCBI Taxonomy" id="150"/>
    <lineage>
        <taxon>Bacteria</taxon>
        <taxon>Pseudomonadati</taxon>
        <taxon>Spirochaetota</taxon>
        <taxon>Spirochaetia</taxon>
        <taxon>Spirochaetales</taxon>
        <taxon>Spirochaetaceae</taxon>
        <taxon>Spirochaeta</taxon>
    </lineage>
</organism>
<accession>A0A841RDC4</accession>
<gene>
    <name evidence="1" type="ORF">HNR50_002663</name>
</gene>
<protein>
    <submittedName>
        <fullName evidence="1">Uncharacterized protein</fullName>
    </submittedName>
</protein>
<comment type="caution">
    <text evidence="1">The sequence shown here is derived from an EMBL/GenBank/DDBJ whole genome shotgun (WGS) entry which is preliminary data.</text>
</comment>
<dbReference type="AlphaFoldDB" id="A0A841RDC4"/>
<dbReference type="Proteomes" id="UP000587760">
    <property type="component" value="Unassembled WGS sequence"/>
</dbReference>